<feature type="transmembrane region" description="Helical" evidence="1">
    <location>
        <begin position="12"/>
        <end position="33"/>
    </location>
</feature>
<dbReference type="KEGG" id="puo:RZN69_15050"/>
<evidence type="ECO:0000313" key="3">
    <source>
        <dbReference type="Proteomes" id="UP001304300"/>
    </source>
</evidence>
<dbReference type="AlphaFoldDB" id="A0AAQ3L7A0"/>
<name>A0AAQ3L7A0_9BACT</name>
<dbReference type="Proteomes" id="UP001304300">
    <property type="component" value="Chromosome"/>
</dbReference>
<organism evidence="2 3">
    <name type="scientific">Rubellicoccus peritrichatus</name>
    <dbReference type="NCBI Taxonomy" id="3080537"/>
    <lineage>
        <taxon>Bacteria</taxon>
        <taxon>Pseudomonadati</taxon>
        <taxon>Verrucomicrobiota</taxon>
        <taxon>Opitutia</taxon>
        <taxon>Puniceicoccales</taxon>
        <taxon>Cerasicoccaceae</taxon>
        <taxon>Rubellicoccus</taxon>
    </lineage>
</organism>
<proteinExistence type="predicted"/>
<accession>A0AAQ3L7A0</accession>
<dbReference type="RefSeq" id="WP_317832002.1">
    <property type="nucleotide sequence ID" value="NZ_CP136920.1"/>
</dbReference>
<keyword evidence="1" id="KW-0472">Membrane</keyword>
<keyword evidence="3" id="KW-1185">Reference proteome</keyword>
<keyword evidence="1" id="KW-0812">Transmembrane</keyword>
<keyword evidence="1" id="KW-1133">Transmembrane helix</keyword>
<reference evidence="2 3" key="1">
    <citation type="submission" date="2023-10" db="EMBL/GenBank/DDBJ databases">
        <title>Rubellicoccus peritrichatus gen. nov., sp. nov., isolated from an algae of coral reef tank.</title>
        <authorList>
            <person name="Luo J."/>
        </authorList>
    </citation>
    <scope>NUCLEOTIDE SEQUENCE [LARGE SCALE GENOMIC DNA]</scope>
    <source>
        <strain evidence="2 3">CR14</strain>
    </source>
</reference>
<sequence length="755" mass="82921">MKIIDNRKENRGSALAAVIMIAAVIGLIVASIFEGTVTEMKVNDRYVTRIKAKTAAETAIEYGASDLSSRFERRSSFPTDELKTGKNPLTMPDTMGSFYGGTDIMWQKMAINGGVVPPGEWVYFDPTDPANEFDPMRGRRAYVREIVLLGKGAAKAANGDEINAFATELFQVRDAPLFANAIFYNADLEINPGVNMDIYGPVHTNGDLYVGAKSVANLRFHDKVTTTGDVIHGEKKPVHISDGSNVWFPSSTNPEILRNMRDGNSILDSSDANFPEDASERWNGYLQDGEMGVGPQNVVAFDDYVADDYATAANEKTNSGYALIEPLLPTNHADRKSDSLREQKMAYKAGLVLKVVSDPNRSHGHDEYYTVKAYKYSRTNADNPLSNPVLDADGNLTLTEVTLPPNIVGDPESDFLSVGDNVIEQYEDDDDYWWKPTEGGLYDNRENRGVATFGLDVGKLKQYIDAKDNTATGFDGTYDVDKEWNGIVYVEFPTSSTRDSTSGEFDYGTSSGKNTYNIVPAVIDTDSEGESMELALMVLNGKEIPDPSGMEQPGFTLATNAPMYTVGSFNANGVFHTNDATAPDDNDEKPAALIADTITVLSDEWDGNRRYSYLDGRSYLDDYRDVSGGIEISAALVSGTPNTVPSGAAHTGGASSSRPLSLGVVNLPRFLEYWTSETLTIRGSMVSLYESEVRPLGAPTNFNDYYTPPIRDWGFSDLFKAGNYPPGTPLVRTYRRLMYEEMEETSYNTAMTNLH</sequence>
<protein>
    <submittedName>
        <fullName evidence="2">Uncharacterized protein</fullName>
    </submittedName>
</protein>
<evidence type="ECO:0000256" key="1">
    <source>
        <dbReference type="SAM" id="Phobius"/>
    </source>
</evidence>
<evidence type="ECO:0000313" key="2">
    <source>
        <dbReference type="EMBL" id="WOO39942.1"/>
    </source>
</evidence>
<gene>
    <name evidence="2" type="ORF">RZN69_15050</name>
</gene>
<dbReference type="EMBL" id="CP136920">
    <property type="protein sequence ID" value="WOO39942.1"/>
    <property type="molecule type" value="Genomic_DNA"/>
</dbReference>